<proteinExistence type="predicted"/>
<dbReference type="AlphaFoldDB" id="X0YXU2"/>
<evidence type="ECO:0000313" key="1">
    <source>
        <dbReference type="EMBL" id="GAG61684.1"/>
    </source>
</evidence>
<sequence>MAFAVFFGFSLQLNAQKDSEKSSPHYIFPTFIKGSVVMKDGNTTQSILNYNTVTQEMIFEQYGKRLALDKLETIDTVIIQDRKFIPVGEVFYTVIIQDRKFIPVGEVFYEVALVAPISLFIQHKSDLISEGKPIGYGTKKQTTSSTTFSKLIEPEGLYPLKLPDEFYVINTSVNWIQKDESMVKFVTKRQFLKIFKEQENKLKQFIKENKINLKVREDLIMLVNYCNELVLLKKEKIIR</sequence>
<protein>
    <submittedName>
        <fullName evidence="1">Uncharacterized protein</fullName>
    </submittedName>
</protein>
<gene>
    <name evidence="1" type="ORF">S01H4_14448</name>
</gene>
<accession>X0YXU2</accession>
<dbReference type="EMBL" id="BART01006334">
    <property type="protein sequence ID" value="GAG61684.1"/>
    <property type="molecule type" value="Genomic_DNA"/>
</dbReference>
<organism evidence="1">
    <name type="scientific">marine sediment metagenome</name>
    <dbReference type="NCBI Taxonomy" id="412755"/>
    <lineage>
        <taxon>unclassified sequences</taxon>
        <taxon>metagenomes</taxon>
        <taxon>ecological metagenomes</taxon>
    </lineage>
</organism>
<name>X0YXU2_9ZZZZ</name>
<comment type="caution">
    <text evidence="1">The sequence shown here is derived from an EMBL/GenBank/DDBJ whole genome shotgun (WGS) entry which is preliminary data.</text>
</comment>
<reference evidence="1" key="1">
    <citation type="journal article" date="2014" name="Front. Microbiol.">
        <title>High frequency of phylogenetically diverse reductive dehalogenase-homologous genes in deep subseafloor sedimentary metagenomes.</title>
        <authorList>
            <person name="Kawai M."/>
            <person name="Futagami T."/>
            <person name="Toyoda A."/>
            <person name="Takaki Y."/>
            <person name="Nishi S."/>
            <person name="Hori S."/>
            <person name="Arai W."/>
            <person name="Tsubouchi T."/>
            <person name="Morono Y."/>
            <person name="Uchiyama I."/>
            <person name="Ito T."/>
            <person name="Fujiyama A."/>
            <person name="Inagaki F."/>
            <person name="Takami H."/>
        </authorList>
    </citation>
    <scope>NUCLEOTIDE SEQUENCE</scope>
    <source>
        <strain evidence="1">Expedition CK06-06</strain>
    </source>
</reference>